<dbReference type="GO" id="GO:0003746">
    <property type="term" value="F:translation elongation factor activity"/>
    <property type="evidence" value="ECO:0007669"/>
    <property type="project" value="UniProtKB-KW"/>
</dbReference>
<dbReference type="Gene3D" id="3.30.300.20">
    <property type="match status" value="2"/>
</dbReference>
<keyword evidence="10" id="KW-1185">Reference proteome</keyword>
<dbReference type="NCBIfam" id="TIGR01952">
    <property type="entry name" value="nusA_arch"/>
    <property type="match status" value="1"/>
</dbReference>
<dbReference type="CDD" id="cd22531">
    <property type="entry name" value="KH-II_NusA_arch_rpt2"/>
    <property type="match status" value="1"/>
</dbReference>
<evidence type="ECO:0000256" key="1">
    <source>
        <dbReference type="ARBA" id="ARBA00022472"/>
    </source>
</evidence>
<proteinExistence type="inferred from homology"/>
<feature type="domain" description="KH type-2" evidence="7">
    <location>
        <begin position="14"/>
        <end position="73"/>
    </location>
</feature>
<dbReference type="SUPFAM" id="SSF54814">
    <property type="entry name" value="Prokaryotic type KH domain (KH-domain type II)"/>
    <property type="match status" value="2"/>
</dbReference>
<dbReference type="InterPro" id="IPR004044">
    <property type="entry name" value="KH_dom_type_2"/>
</dbReference>
<dbReference type="GO" id="GO:0006353">
    <property type="term" value="P:DNA-templated transcription termination"/>
    <property type="evidence" value="ECO:0007669"/>
    <property type="project" value="UniProtKB-UniRule"/>
</dbReference>
<dbReference type="GeneID" id="26736805"/>
<evidence type="ECO:0000259" key="7">
    <source>
        <dbReference type="Pfam" id="PF07650"/>
    </source>
</evidence>
<keyword evidence="2 6" id="KW-0963">Cytoplasm</keyword>
<evidence type="ECO:0000256" key="2">
    <source>
        <dbReference type="ARBA" id="ARBA00022490"/>
    </source>
</evidence>
<dbReference type="KEGG" id="mmil:sm9_1857"/>
<evidence type="ECO:0000256" key="3">
    <source>
        <dbReference type="ARBA" id="ARBA00022884"/>
    </source>
</evidence>
<evidence type="ECO:0000256" key="6">
    <source>
        <dbReference type="HAMAP-Rule" id="MF_00945"/>
    </source>
</evidence>
<gene>
    <name evidence="6" type="primary">nusA</name>
    <name evidence="9" type="ORF">sm9_1857</name>
</gene>
<dbReference type="PANTHER" id="PTHR22648:SF0">
    <property type="entry name" value="TRANSCRIPTION TERMINATION_ANTITERMINATION PROTEIN NUSA"/>
    <property type="match status" value="1"/>
</dbReference>
<evidence type="ECO:0000256" key="5">
    <source>
        <dbReference type="ARBA" id="ARBA00023163"/>
    </source>
</evidence>
<dbReference type="Pfam" id="PF07650">
    <property type="entry name" value="KH_2"/>
    <property type="match status" value="1"/>
</dbReference>
<dbReference type="HAMAP" id="MF_00945_A">
    <property type="entry name" value="NusA_A"/>
    <property type="match status" value="1"/>
</dbReference>
<dbReference type="RefSeq" id="WP_058739850.1">
    <property type="nucleotide sequence ID" value="NZ_CP011266.1"/>
</dbReference>
<accession>A0A0U3E6H7</accession>
<comment type="function">
    <text evidence="6">Participates in transcription termination.</text>
</comment>
<dbReference type="CDD" id="cd22530">
    <property type="entry name" value="KH-II_NusA_arch_rpt1"/>
    <property type="match status" value="1"/>
</dbReference>
<keyword evidence="9" id="KW-0251">Elongation factor</keyword>
<dbReference type="Proteomes" id="UP000067738">
    <property type="component" value="Chromosome"/>
</dbReference>
<dbReference type="Pfam" id="PF26594">
    <property type="entry name" value="KH_NusA_2nd"/>
    <property type="match status" value="1"/>
</dbReference>
<dbReference type="InterPro" id="IPR009019">
    <property type="entry name" value="KH_sf_prok-type"/>
</dbReference>
<evidence type="ECO:0000259" key="8">
    <source>
        <dbReference type="Pfam" id="PF26594"/>
    </source>
</evidence>
<comment type="similarity">
    <text evidence="6">Belongs to the NusA family.</text>
</comment>
<evidence type="ECO:0000256" key="4">
    <source>
        <dbReference type="ARBA" id="ARBA00023015"/>
    </source>
</evidence>
<keyword evidence="1 6" id="KW-0806">Transcription termination</keyword>
<keyword evidence="9" id="KW-0648">Protein biosynthesis</keyword>
<keyword evidence="4 6" id="KW-0805">Transcription regulation</keyword>
<dbReference type="GO" id="GO:0003723">
    <property type="term" value="F:RNA binding"/>
    <property type="evidence" value="ECO:0007669"/>
    <property type="project" value="UniProtKB-KW"/>
</dbReference>
<dbReference type="InterPro" id="IPR030842">
    <property type="entry name" value="TF_NusA_bacterial"/>
</dbReference>
<comment type="subcellular location">
    <subcellularLocation>
        <location evidence="6">Cytoplasm</location>
    </subcellularLocation>
</comment>
<protein>
    <recommendedName>
        <fullName evidence="6">Probable transcription termination protein NusA</fullName>
    </recommendedName>
</protein>
<dbReference type="PANTHER" id="PTHR22648">
    <property type="entry name" value="TRANSCRIPTION TERMINATION FACTOR NUSA"/>
    <property type="match status" value="1"/>
</dbReference>
<dbReference type="InterPro" id="IPR015946">
    <property type="entry name" value="KH_dom-like_a/b"/>
</dbReference>
<dbReference type="InterPro" id="IPR058582">
    <property type="entry name" value="KH_NusA_2nd"/>
</dbReference>
<dbReference type="EMBL" id="CP011266">
    <property type="protein sequence ID" value="ALT69623.1"/>
    <property type="molecule type" value="Genomic_DNA"/>
</dbReference>
<keyword evidence="3" id="KW-0694">RNA-binding</keyword>
<keyword evidence="5 6" id="KW-0804">Transcription</keyword>
<name>A0A0U3E6H7_9EURY</name>
<dbReference type="GO" id="GO:0005829">
    <property type="term" value="C:cytosol"/>
    <property type="evidence" value="ECO:0007669"/>
    <property type="project" value="TreeGrafter"/>
</dbReference>
<feature type="domain" description="NusA-like second KH" evidence="8">
    <location>
        <begin position="76"/>
        <end position="138"/>
    </location>
</feature>
<dbReference type="AlphaFoldDB" id="A0A0U3E6H7"/>
<evidence type="ECO:0000313" key="9">
    <source>
        <dbReference type="EMBL" id="ALT69623.1"/>
    </source>
</evidence>
<sequence>MSIKFGANEIRFIALFENMTGAMVKDCIIDDDNNKVTFVVKQGDMGLAIGKRGSTVSKVQRAVDRGVEVIELNEDPAQFIRNVLSPAELQSVKISTRKSGEKIATVATDNTNKRIAIGKNGINIERAKLLANRLHNIDNIILK</sequence>
<organism evidence="9 10">
    <name type="scientific">Methanobrevibacter millerae</name>
    <dbReference type="NCBI Taxonomy" id="230361"/>
    <lineage>
        <taxon>Archaea</taxon>
        <taxon>Methanobacteriati</taxon>
        <taxon>Methanobacteriota</taxon>
        <taxon>Methanomada group</taxon>
        <taxon>Methanobacteria</taxon>
        <taxon>Methanobacteriales</taxon>
        <taxon>Methanobacteriaceae</taxon>
        <taxon>Methanobrevibacter</taxon>
    </lineage>
</organism>
<reference evidence="9 10" key="1">
    <citation type="submission" date="2015-04" db="EMBL/GenBank/DDBJ databases">
        <title>The complete genome sequence of the rumen methanogen Methanobrevibacter millerae SM9.</title>
        <authorList>
            <person name="Leahy S.C."/>
            <person name="Kelly W.J."/>
            <person name="Pacheco D.M."/>
            <person name="Li D."/>
            <person name="Altermann E."/>
            <person name="Attwood G.T."/>
        </authorList>
    </citation>
    <scope>NUCLEOTIDE SEQUENCE [LARGE SCALE GENOMIC DNA]</scope>
    <source>
        <strain evidence="9 10">SM9</strain>
    </source>
</reference>
<dbReference type="GO" id="GO:0031564">
    <property type="term" value="P:transcription antitermination"/>
    <property type="evidence" value="ECO:0007669"/>
    <property type="project" value="InterPro"/>
</dbReference>
<dbReference type="OrthoDB" id="4116at2157"/>
<evidence type="ECO:0000313" key="10">
    <source>
        <dbReference type="Proteomes" id="UP000067738"/>
    </source>
</evidence>
<dbReference type="InterPro" id="IPR010212">
    <property type="entry name" value="NusA_arc"/>
</dbReference>
<dbReference type="PATRIC" id="fig|230361.4.peg.1920"/>